<dbReference type="EMBL" id="LCOY01000003">
    <property type="protein sequence ID" value="KKU88690.1"/>
    <property type="molecule type" value="Genomic_DNA"/>
</dbReference>
<evidence type="ECO:0000256" key="1">
    <source>
        <dbReference type="ARBA" id="ARBA00022741"/>
    </source>
</evidence>
<evidence type="ECO:0000256" key="3">
    <source>
        <dbReference type="SAM" id="MobiDB-lite"/>
    </source>
</evidence>
<dbReference type="GO" id="GO:0051301">
    <property type="term" value="P:cell division"/>
    <property type="evidence" value="ECO:0007669"/>
    <property type="project" value="UniProtKB-KW"/>
</dbReference>
<dbReference type="Proteomes" id="UP000034739">
    <property type="component" value="Unassembled WGS sequence"/>
</dbReference>
<feature type="domain" description="Cell division protein FtsZ C-terminal" evidence="4">
    <location>
        <begin position="2"/>
        <end position="45"/>
    </location>
</feature>
<protein>
    <submittedName>
        <fullName evidence="5">Cell division protein FtsZ</fullName>
    </submittedName>
</protein>
<dbReference type="InterPro" id="IPR037103">
    <property type="entry name" value="Tubulin/FtsZ-like_C"/>
</dbReference>
<organism evidence="5 6">
    <name type="scientific">Candidatus Gottesmanbacteria bacterium GW2011_GWA2_47_9</name>
    <dbReference type="NCBI Taxonomy" id="1618445"/>
    <lineage>
        <taxon>Bacteria</taxon>
        <taxon>Candidatus Gottesmaniibacteriota</taxon>
    </lineage>
</organism>
<evidence type="ECO:0000313" key="6">
    <source>
        <dbReference type="Proteomes" id="UP000034739"/>
    </source>
</evidence>
<gene>
    <name evidence="5" type="ORF">UY16_C0003G0032</name>
</gene>
<accession>A0A0G1X2P1</accession>
<keyword evidence="5" id="KW-0132">Cell division</keyword>
<dbReference type="InterPro" id="IPR024757">
    <property type="entry name" value="FtsZ_C"/>
</dbReference>
<name>A0A0G1X2P1_9BACT</name>
<dbReference type="Pfam" id="PF12327">
    <property type="entry name" value="FtsZ_C"/>
    <property type="match status" value="1"/>
</dbReference>
<evidence type="ECO:0000259" key="4">
    <source>
        <dbReference type="Pfam" id="PF12327"/>
    </source>
</evidence>
<keyword evidence="5" id="KW-0131">Cell cycle</keyword>
<proteinExistence type="predicted"/>
<reference evidence="5 6" key="1">
    <citation type="journal article" date="2015" name="Nature">
        <title>rRNA introns, odd ribosomes, and small enigmatic genomes across a large radiation of phyla.</title>
        <authorList>
            <person name="Brown C.T."/>
            <person name="Hug L.A."/>
            <person name="Thomas B.C."/>
            <person name="Sharon I."/>
            <person name="Castelle C.J."/>
            <person name="Singh A."/>
            <person name="Wilkins M.J."/>
            <person name="Williams K.H."/>
            <person name="Banfield J.F."/>
        </authorList>
    </citation>
    <scope>NUCLEOTIDE SEQUENCE [LARGE SCALE GENOMIC DNA]</scope>
</reference>
<keyword evidence="2" id="KW-0342">GTP-binding</keyword>
<keyword evidence="1" id="KW-0547">Nucleotide-binding</keyword>
<dbReference type="PATRIC" id="fig|1618445.3.peg.137"/>
<dbReference type="AlphaFoldDB" id="A0A0G1X2P1"/>
<dbReference type="InterPro" id="IPR008280">
    <property type="entry name" value="Tub_FtsZ_C"/>
</dbReference>
<evidence type="ECO:0000256" key="2">
    <source>
        <dbReference type="ARBA" id="ARBA00023134"/>
    </source>
</evidence>
<sequence length="115" mass="12410">MAEVDDAAKQIAAVVDPDANIIFGATIDEQLVDQVKITVIATGFDETKRRLRELSSQPRYGSVAQQKPGIFTKPVTAVQPAGVVPQVAPAPLTPADDLPPEEDEFDIPAFLRQRS</sequence>
<comment type="caution">
    <text evidence="5">The sequence shown here is derived from an EMBL/GenBank/DDBJ whole genome shotgun (WGS) entry which is preliminary data.</text>
</comment>
<dbReference type="GO" id="GO:0005525">
    <property type="term" value="F:GTP binding"/>
    <property type="evidence" value="ECO:0007669"/>
    <property type="project" value="UniProtKB-KW"/>
</dbReference>
<evidence type="ECO:0000313" key="5">
    <source>
        <dbReference type="EMBL" id="KKU88690.1"/>
    </source>
</evidence>
<dbReference type="Gene3D" id="3.30.1330.20">
    <property type="entry name" value="Tubulin/FtsZ, C-terminal domain"/>
    <property type="match status" value="1"/>
</dbReference>
<feature type="region of interest" description="Disordered" evidence="3">
    <location>
        <begin position="88"/>
        <end position="115"/>
    </location>
</feature>
<dbReference type="SUPFAM" id="SSF55307">
    <property type="entry name" value="Tubulin C-terminal domain-like"/>
    <property type="match status" value="1"/>
</dbReference>